<feature type="transmembrane region" description="Helical" evidence="2">
    <location>
        <begin position="6"/>
        <end position="27"/>
    </location>
</feature>
<organism evidence="3 4">
    <name type="scientific">Rhodococcus oxybenzonivorans</name>
    <dbReference type="NCBI Taxonomy" id="1990687"/>
    <lineage>
        <taxon>Bacteria</taxon>
        <taxon>Bacillati</taxon>
        <taxon>Actinomycetota</taxon>
        <taxon>Actinomycetes</taxon>
        <taxon>Mycobacteriales</taxon>
        <taxon>Nocardiaceae</taxon>
        <taxon>Rhodococcus</taxon>
    </lineage>
</organism>
<protein>
    <recommendedName>
        <fullName evidence="5">DUF4145 domain-containing protein</fullName>
    </recommendedName>
</protein>
<dbReference type="RefSeq" id="WP_317747794.1">
    <property type="nucleotide sequence ID" value="NZ_JAWLUP010000070.1"/>
</dbReference>
<evidence type="ECO:0000256" key="1">
    <source>
        <dbReference type="SAM" id="MobiDB-lite"/>
    </source>
</evidence>
<evidence type="ECO:0000313" key="3">
    <source>
        <dbReference type="EMBL" id="MDV7267081.1"/>
    </source>
</evidence>
<dbReference type="Proteomes" id="UP001185863">
    <property type="component" value="Unassembled WGS sequence"/>
</dbReference>
<dbReference type="AlphaFoldDB" id="A0AAE5A805"/>
<evidence type="ECO:0000313" key="4">
    <source>
        <dbReference type="Proteomes" id="UP001185863"/>
    </source>
</evidence>
<reference evidence="3" key="1">
    <citation type="submission" date="2023-10" db="EMBL/GenBank/DDBJ databases">
        <title>Development of a sustainable strategy for remediation of hydrocarbon-contaminated territories based on the waste exchange concept.</title>
        <authorList>
            <person name="Krivoruchko A."/>
        </authorList>
    </citation>
    <scope>NUCLEOTIDE SEQUENCE</scope>
    <source>
        <strain evidence="3">IEGM 68</strain>
    </source>
</reference>
<proteinExistence type="predicted"/>
<evidence type="ECO:0000256" key="2">
    <source>
        <dbReference type="SAM" id="Phobius"/>
    </source>
</evidence>
<sequence>MGALEFIAAIVGSLAWPIVVLIVVVVLRRQIKELAGKLIARFAELIELNGPGFSFRFSEQLDELEREVEEIATKSAAGAKATEAEPDGASATEAEPDGASATEAEPDGASATDGAKVGEGTRTAGAEQRETTALGEDPLVVLLRAYRVVEKAIARALDRHGIALQRQMPPNRALKLLSAKADVDQGLRSIVADLATLRNKAVHEDLQLSQEDAERYTWIADDIAEYLDRL</sequence>
<evidence type="ECO:0008006" key="5">
    <source>
        <dbReference type="Google" id="ProtNLM"/>
    </source>
</evidence>
<keyword evidence="2" id="KW-0812">Transmembrane</keyword>
<accession>A0AAE5A805</accession>
<keyword evidence="2" id="KW-1133">Transmembrane helix</keyword>
<gene>
    <name evidence="3" type="ORF">R4315_21365</name>
</gene>
<comment type="caution">
    <text evidence="3">The sequence shown here is derived from an EMBL/GenBank/DDBJ whole genome shotgun (WGS) entry which is preliminary data.</text>
</comment>
<dbReference type="EMBL" id="JAWLUP010000070">
    <property type="protein sequence ID" value="MDV7267081.1"/>
    <property type="molecule type" value="Genomic_DNA"/>
</dbReference>
<keyword evidence="2" id="KW-0472">Membrane</keyword>
<feature type="region of interest" description="Disordered" evidence="1">
    <location>
        <begin position="73"/>
        <end position="131"/>
    </location>
</feature>
<name>A0AAE5A805_9NOCA</name>